<gene>
    <name evidence="1" type="ORF">SAMN05428964_11125</name>
</gene>
<proteinExistence type="predicted"/>
<dbReference type="RefSeq" id="WP_097053747.1">
    <property type="nucleotide sequence ID" value="NZ_OBMM01000011.1"/>
</dbReference>
<protein>
    <submittedName>
        <fullName evidence="1">Uncharacterized protein</fullName>
    </submittedName>
</protein>
<name>A0A285TXX6_9PROT</name>
<dbReference type="EMBL" id="OBMM01000011">
    <property type="protein sequence ID" value="SOC30943.1"/>
    <property type="molecule type" value="Genomic_DNA"/>
</dbReference>
<accession>A0A285TXX6</accession>
<evidence type="ECO:0000313" key="1">
    <source>
        <dbReference type="EMBL" id="SOC30943.1"/>
    </source>
</evidence>
<evidence type="ECO:0000313" key="2">
    <source>
        <dbReference type="Proteomes" id="UP000219068"/>
    </source>
</evidence>
<organism evidence="1 2">
    <name type="scientific">Thalassospira xiamenensis</name>
    <dbReference type="NCBI Taxonomy" id="220697"/>
    <lineage>
        <taxon>Bacteria</taxon>
        <taxon>Pseudomonadati</taxon>
        <taxon>Pseudomonadota</taxon>
        <taxon>Alphaproteobacteria</taxon>
        <taxon>Rhodospirillales</taxon>
        <taxon>Thalassospiraceae</taxon>
        <taxon>Thalassospira</taxon>
    </lineage>
</organism>
<sequence length="266" mass="29057">MGHWLLDMIADKRTQALKEAARAQLFRGVTQEAPALNTELLHEVVAALELAMLDLDAERLGPDDERLAFLHKAATDAFLLMRASPLPDAQMAAATQLLRASALAVIGNHGAEAAQWLRTLEVEQGWPNLPLNSDNWGERCRATLADIWLRLMCGKDGDDRDVILARVSTLRAEQQELEQNYLASLGGVEAKRSALELIAIYHLTKAADILAHFIIGGVEEDSNQVQSVLDLHFVGAIAACDTGNLLELEPLTRLLARAAKQMVEGS</sequence>
<reference evidence="1 2" key="1">
    <citation type="submission" date="2017-08" db="EMBL/GenBank/DDBJ databases">
        <authorList>
            <person name="de Groot N.N."/>
        </authorList>
    </citation>
    <scope>NUCLEOTIDE SEQUENCE [LARGE SCALE GENOMIC DNA]</scope>
    <source>
        <strain evidence="1 2">USBA 78</strain>
    </source>
</reference>
<dbReference type="Proteomes" id="UP000219068">
    <property type="component" value="Unassembled WGS sequence"/>
</dbReference>
<dbReference type="AlphaFoldDB" id="A0A285TXX6"/>